<evidence type="ECO:0000256" key="6">
    <source>
        <dbReference type="SAM" id="Phobius"/>
    </source>
</evidence>
<dbReference type="Pfam" id="PF08551">
    <property type="entry name" value="DUF1751"/>
    <property type="match status" value="1"/>
</dbReference>
<keyword evidence="8" id="KW-1185">Reference proteome</keyword>
<dbReference type="PANTHER" id="PTHR13377">
    <property type="entry name" value="PLACENTAL PROTEIN 6"/>
    <property type="match status" value="1"/>
</dbReference>
<dbReference type="FunFam" id="1.20.1540.10:FF:000004">
    <property type="entry name" value="Transmembrane protein 115"/>
    <property type="match status" value="1"/>
</dbReference>
<keyword evidence="4 6" id="KW-0472">Membrane</keyword>
<dbReference type="SUPFAM" id="SSF144091">
    <property type="entry name" value="Rhomboid-like"/>
    <property type="match status" value="1"/>
</dbReference>
<dbReference type="GO" id="GO:0016020">
    <property type="term" value="C:membrane"/>
    <property type="evidence" value="ECO:0007669"/>
    <property type="project" value="UniProtKB-SubCell"/>
</dbReference>
<evidence type="ECO:0000256" key="5">
    <source>
        <dbReference type="SAM" id="MobiDB-lite"/>
    </source>
</evidence>
<dbReference type="SMART" id="SM01160">
    <property type="entry name" value="DUF1751"/>
    <property type="match status" value="1"/>
</dbReference>
<feature type="transmembrane region" description="Helical" evidence="6">
    <location>
        <begin position="21"/>
        <end position="44"/>
    </location>
</feature>
<feature type="region of interest" description="Disordered" evidence="5">
    <location>
        <begin position="306"/>
        <end position="372"/>
    </location>
</feature>
<dbReference type="GO" id="GO:0006890">
    <property type="term" value="P:retrograde vesicle-mediated transport, Golgi to endoplasmic reticulum"/>
    <property type="evidence" value="ECO:0007669"/>
    <property type="project" value="InterPro"/>
</dbReference>
<feature type="transmembrane region" description="Helical" evidence="6">
    <location>
        <begin position="138"/>
        <end position="156"/>
    </location>
</feature>
<keyword evidence="2 6" id="KW-0812">Transmembrane</keyword>
<sequence>MASVRGFSKNIPFIRQQFLALLGNTSASVKFICIVVLCSYFLSFSEEAVRVLSVTPGYLLPPVFWIWTAFTYCFLEIHFWEVCVDVITVGLCGKLIEPLWGALEMMTFFAIVNMGVAILSAFFYLILYMCTFNTDLLFTVHIHGLAGYIAGVSVAVKQIMPDHMLVKTPLGKLTNRNIPLSVFFMSLIFWLVGLLEGTYPTMFLSGLLISWTYLRFYQYHSNGTRGDMADNFTFASFFPNVLQPPIAVLGNTIHGFLVRIGVCRRTVRKFDMAAAPSGITISLPGIDPHDMERRRQIALKALSERLSKVEPQPSTATASWEQDRTKIPAVPSTSQSVTIPIPSEEILPKPNTTLPQPPTDKKIIIEPELSKT</sequence>
<feature type="transmembrane region" description="Helical" evidence="6">
    <location>
        <begin position="105"/>
        <end position="126"/>
    </location>
</feature>
<keyword evidence="3 6" id="KW-1133">Transmembrane helix</keyword>
<evidence type="ECO:0000256" key="1">
    <source>
        <dbReference type="ARBA" id="ARBA00004141"/>
    </source>
</evidence>
<reference evidence="7" key="1">
    <citation type="journal article" date="2023" name="IScience">
        <title>Live-bearing cockroach genome reveals convergent evolutionary mechanisms linked to viviparity in insects and beyond.</title>
        <authorList>
            <person name="Fouks B."/>
            <person name="Harrison M.C."/>
            <person name="Mikhailova A.A."/>
            <person name="Marchal E."/>
            <person name="English S."/>
            <person name="Carruthers M."/>
            <person name="Jennings E.C."/>
            <person name="Chiamaka E.L."/>
            <person name="Frigard R.A."/>
            <person name="Pippel M."/>
            <person name="Attardo G.M."/>
            <person name="Benoit J.B."/>
            <person name="Bornberg-Bauer E."/>
            <person name="Tobe S.S."/>
        </authorList>
    </citation>
    <scope>NUCLEOTIDE SEQUENCE</scope>
    <source>
        <strain evidence="7">Stay&amp;Tobe</strain>
    </source>
</reference>
<evidence type="ECO:0000313" key="8">
    <source>
        <dbReference type="Proteomes" id="UP001233999"/>
    </source>
</evidence>
<gene>
    <name evidence="7" type="ORF">L9F63_000051</name>
</gene>
<dbReference type="InterPro" id="IPR013861">
    <property type="entry name" value="TMEM115/Pdh1/Rbl19"/>
</dbReference>
<dbReference type="PANTHER" id="PTHR13377:SF3">
    <property type="entry name" value="TRANSMEMBRANE PROTEIN 115"/>
    <property type="match status" value="1"/>
</dbReference>
<evidence type="ECO:0000256" key="4">
    <source>
        <dbReference type="ARBA" id="ARBA00023136"/>
    </source>
</evidence>
<evidence type="ECO:0000313" key="7">
    <source>
        <dbReference type="EMBL" id="KAJ9601759.1"/>
    </source>
</evidence>
<protein>
    <recommendedName>
        <fullName evidence="9">Transmembrane protein 115</fullName>
    </recommendedName>
</protein>
<evidence type="ECO:0008006" key="9">
    <source>
        <dbReference type="Google" id="ProtNLM"/>
    </source>
</evidence>
<comment type="caution">
    <text evidence="7">The sequence shown here is derived from an EMBL/GenBank/DDBJ whole genome shotgun (WGS) entry which is preliminary data.</text>
</comment>
<feature type="transmembrane region" description="Helical" evidence="6">
    <location>
        <begin position="64"/>
        <end position="93"/>
    </location>
</feature>
<proteinExistence type="predicted"/>
<dbReference type="EMBL" id="JASPKZ010000003">
    <property type="protein sequence ID" value="KAJ9601759.1"/>
    <property type="molecule type" value="Genomic_DNA"/>
</dbReference>
<evidence type="ECO:0000256" key="2">
    <source>
        <dbReference type="ARBA" id="ARBA00022692"/>
    </source>
</evidence>
<evidence type="ECO:0000256" key="3">
    <source>
        <dbReference type="ARBA" id="ARBA00022989"/>
    </source>
</evidence>
<feature type="compositionally biased region" description="Basic and acidic residues" evidence="5">
    <location>
        <begin position="359"/>
        <end position="372"/>
    </location>
</feature>
<dbReference type="Proteomes" id="UP001233999">
    <property type="component" value="Unassembled WGS sequence"/>
</dbReference>
<organism evidence="7 8">
    <name type="scientific">Diploptera punctata</name>
    <name type="common">Pacific beetle cockroach</name>
    <dbReference type="NCBI Taxonomy" id="6984"/>
    <lineage>
        <taxon>Eukaryota</taxon>
        <taxon>Metazoa</taxon>
        <taxon>Ecdysozoa</taxon>
        <taxon>Arthropoda</taxon>
        <taxon>Hexapoda</taxon>
        <taxon>Insecta</taxon>
        <taxon>Pterygota</taxon>
        <taxon>Neoptera</taxon>
        <taxon>Polyneoptera</taxon>
        <taxon>Dictyoptera</taxon>
        <taxon>Blattodea</taxon>
        <taxon>Blaberoidea</taxon>
        <taxon>Blaberidae</taxon>
        <taxon>Diplopterinae</taxon>
        <taxon>Diploptera</taxon>
    </lineage>
</organism>
<dbReference type="InterPro" id="IPR035952">
    <property type="entry name" value="Rhomboid-like_sf"/>
</dbReference>
<dbReference type="GO" id="GO:0005794">
    <property type="term" value="C:Golgi apparatus"/>
    <property type="evidence" value="ECO:0007669"/>
    <property type="project" value="TreeGrafter"/>
</dbReference>
<reference evidence="7" key="2">
    <citation type="submission" date="2023-05" db="EMBL/GenBank/DDBJ databases">
        <authorList>
            <person name="Fouks B."/>
        </authorList>
    </citation>
    <scope>NUCLEOTIDE SEQUENCE</scope>
    <source>
        <strain evidence="7">Stay&amp;Tobe</strain>
        <tissue evidence="7">Testes</tissue>
    </source>
</reference>
<accession>A0AAD8AMC3</accession>
<name>A0AAD8AMC3_DIPPU</name>
<comment type="subcellular location">
    <subcellularLocation>
        <location evidence="1">Membrane</location>
        <topology evidence="1">Multi-pass membrane protein</topology>
    </subcellularLocation>
</comment>
<dbReference type="AlphaFoldDB" id="A0AAD8AMC3"/>
<feature type="transmembrane region" description="Helical" evidence="6">
    <location>
        <begin position="177"/>
        <end position="195"/>
    </location>
</feature>